<feature type="domain" description="Retroviral polymerase SH3-like" evidence="2">
    <location>
        <begin position="32"/>
        <end position="67"/>
    </location>
</feature>
<dbReference type="AlphaFoldDB" id="A0A834XI71"/>
<gene>
    <name evidence="3" type="ORF">G2W53_002527</name>
</gene>
<evidence type="ECO:0000313" key="3">
    <source>
        <dbReference type="EMBL" id="KAF7845622.1"/>
    </source>
</evidence>
<dbReference type="InterPro" id="IPR057670">
    <property type="entry name" value="SH3_retrovirus"/>
</dbReference>
<feature type="compositionally biased region" description="Polar residues" evidence="1">
    <location>
        <begin position="137"/>
        <end position="158"/>
    </location>
</feature>
<dbReference type="Pfam" id="PF25597">
    <property type="entry name" value="SH3_retrovirus"/>
    <property type="match status" value="1"/>
</dbReference>
<proteinExistence type="predicted"/>
<dbReference type="EMBL" id="JAAIUW010000001">
    <property type="protein sequence ID" value="KAF7845622.1"/>
    <property type="molecule type" value="Genomic_DNA"/>
</dbReference>
<evidence type="ECO:0000256" key="1">
    <source>
        <dbReference type="SAM" id="MobiDB-lite"/>
    </source>
</evidence>
<name>A0A834XI71_9FABA</name>
<reference evidence="3" key="1">
    <citation type="submission" date="2020-09" db="EMBL/GenBank/DDBJ databases">
        <title>Genome-Enabled Discovery of Anthraquinone Biosynthesis in Senna tora.</title>
        <authorList>
            <person name="Kang S.-H."/>
            <person name="Pandey R.P."/>
            <person name="Lee C.-M."/>
            <person name="Sim J.-S."/>
            <person name="Jeong J.-T."/>
            <person name="Choi B.-S."/>
            <person name="Jung M."/>
            <person name="Ginzburg D."/>
            <person name="Zhao K."/>
            <person name="Won S.Y."/>
            <person name="Oh T.-J."/>
            <person name="Yu Y."/>
            <person name="Kim N.-H."/>
            <person name="Lee O.R."/>
            <person name="Lee T.-H."/>
            <person name="Bashyal P."/>
            <person name="Kim T.-S."/>
            <person name="Lee W.-H."/>
            <person name="Kawkins C."/>
            <person name="Kim C.-K."/>
            <person name="Kim J.S."/>
            <person name="Ahn B.O."/>
            <person name="Rhee S.Y."/>
            <person name="Sohng J.K."/>
        </authorList>
    </citation>
    <scope>NUCLEOTIDE SEQUENCE</scope>
    <source>
        <tissue evidence="3">Leaf</tissue>
    </source>
</reference>
<feature type="compositionally biased region" description="Polar residues" evidence="1">
    <location>
        <begin position="107"/>
        <end position="116"/>
    </location>
</feature>
<feature type="region of interest" description="Disordered" evidence="1">
    <location>
        <begin position="87"/>
        <end position="158"/>
    </location>
</feature>
<evidence type="ECO:0000313" key="4">
    <source>
        <dbReference type="Proteomes" id="UP000634136"/>
    </source>
</evidence>
<organism evidence="3 4">
    <name type="scientific">Senna tora</name>
    <dbReference type="NCBI Taxonomy" id="362788"/>
    <lineage>
        <taxon>Eukaryota</taxon>
        <taxon>Viridiplantae</taxon>
        <taxon>Streptophyta</taxon>
        <taxon>Embryophyta</taxon>
        <taxon>Tracheophyta</taxon>
        <taxon>Spermatophyta</taxon>
        <taxon>Magnoliopsida</taxon>
        <taxon>eudicotyledons</taxon>
        <taxon>Gunneridae</taxon>
        <taxon>Pentapetalae</taxon>
        <taxon>rosids</taxon>
        <taxon>fabids</taxon>
        <taxon>Fabales</taxon>
        <taxon>Fabaceae</taxon>
        <taxon>Caesalpinioideae</taxon>
        <taxon>Cassia clade</taxon>
        <taxon>Senna</taxon>
    </lineage>
</organism>
<sequence>MPQSPYSSGPAQCSSFYERVTCPFESTILVAESGQKAYKAYDLTTHKIHISRDIIFSESVFPFHTNSVENFINTPLVHILGEDSEYPSQILTEPSPTTATEHHATAQPPTDTNSNLSPISPTSSPYSSDSPIADTLPLTTEPSSSHTDPQPLTQRASS</sequence>
<feature type="compositionally biased region" description="Polar residues" evidence="1">
    <location>
        <begin position="87"/>
        <end position="99"/>
    </location>
</feature>
<feature type="compositionally biased region" description="Low complexity" evidence="1">
    <location>
        <begin position="117"/>
        <end position="131"/>
    </location>
</feature>
<keyword evidence="4" id="KW-1185">Reference proteome</keyword>
<accession>A0A834XI71</accession>
<comment type="caution">
    <text evidence="3">The sequence shown here is derived from an EMBL/GenBank/DDBJ whole genome shotgun (WGS) entry which is preliminary data.</text>
</comment>
<evidence type="ECO:0000259" key="2">
    <source>
        <dbReference type="Pfam" id="PF25597"/>
    </source>
</evidence>
<protein>
    <submittedName>
        <fullName evidence="3">Retrovirus-related Pol polyprotein from transposon TNT 1-94</fullName>
    </submittedName>
</protein>
<dbReference type="Proteomes" id="UP000634136">
    <property type="component" value="Unassembled WGS sequence"/>
</dbReference>